<proteinExistence type="predicted"/>
<accession>A0A9N9C878</accession>
<dbReference type="OrthoDB" id="10597231at2759"/>
<evidence type="ECO:0000313" key="1">
    <source>
        <dbReference type="EMBL" id="CAG8594203.1"/>
    </source>
</evidence>
<dbReference type="EMBL" id="CAJVPK010001650">
    <property type="protein sequence ID" value="CAG8594203.1"/>
    <property type="molecule type" value="Genomic_DNA"/>
</dbReference>
<protein>
    <submittedName>
        <fullName evidence="1">1119_t:CDS:1</fullName>
    </submittedName>
</protein>
<dbReference type="Proteomes" id="UP000789706">
    <property type="component" value="Unassembled WGS sequence"/>
</dbReference>
<comment type="caution">
    <text evidence="1">The sequence shown here is derived from an EMBL/GenBank/DDBJ whole genome shotgun (WGS) entry which is preliminary data.</text>
</comment>
<reference evidence="1" key="1">
    <citation type="submission" date="2021-06" db="EMBL/GenBank/DDBJ databases">
        <authorList>
            <person name="Kallberg Y."/>
            <person name="Tangrot J."/>
            <person name="Rosling A."/>
        </authorList>
    </citation>
    <scope>NUCLEOTIDE SEQUENCE</scope>
    <source>
        <strain evidence="1">AZ414A</strain>
    </source>
</reference>
<organism evidence="1 2">
    <name type="scientific">Diversispora eburnea</name>
    <dbReference type="NCBI Taxonomy" id="1213867"/>
    <lineage>
        <taxon>Eukaryota</taxon>
        <taxon>Fungi</taxon>
        <taxon>Fungi incertae sedis</taxon>
        <taxon>Mucoromycota</taxon>
        <taxon>Glomeromycotina</taxon>
        <taxon>Glomeromycetes</taxon>
        <taxon>Diversisporales</taxon>
        <taxon>Diversisporaceae</taxon>
        <taxon>Diversispora</taxon>
    </lineage>
</organism>
<name>A0A9N9C878_9GLOM</name>
<dbReference type="AlphaFoldDB" id="A0A9N9C878"/>
<keyword evidence="2" id="KW-1185">Reference proteome</keyword>
<evidence type="ECO:0000313" key="2">
    <source>
        <dbReference type="Proteomes" id="UP000789706"/>
    </source>
</evidence>
<sequence length="110" mass="12174">MICTKRITNYVTAHKTKTITQTRGYTRTIYPTNCTATVTVTATNGCYFKNKYTKIVFCKPTVYLPCPEACTETVTSISTSIATTTSLYTSLSTFTSSVFITQTDTYLILG</sequence>
<gene>
    <name evidence="1" type="ORF">DEBURN_LOCUS9207</name>
</gene>